<dbReference type="Proteomes" id="UP001141327">
    <property type="component" value="Unassembled WGS sequence"/>
</dbReference>
<proteinExistence type="inferred from homology"/>
<evidence type="ECO:0000256" key="1">
    <source>
        <dbReference type="ARBA" id="ARBA00004496"/>
    </source>
</evidence>
<keyword evidence="4 9" id="KW-0963">Cytoplasm</keyword>
<evidence type="ECO:0000256" key="7">
    <source>
        <dbReference type="ARBA" id="ARBA00023274"/>
    </source>
</evidence>
<comment type="subcellular location">
    <subcellularLocation>
        <location evidence="1 9">Cytoplasm</location>
    </subcellularLocation>
</comment>
<dbReference type="InterPro" id="IPR039432">
    <property type="entry name" value="SRP9_dom"/>
</dbReference>
<comment type="similarity">
    <text evidence="2 9">Belongs to the SRP9 family.</text>
</comment>
<dbReference type="EMBL" id="JAPMOS010000018">
    <property type="protein sequence ID" value="KAJ4459664.1"/>
    <property type="molecule type" value="Genomic_DNA"/>
</dbReference>
<organism evidence="11 12">
    <name type="scientific">Paratrimastix pyriformis</name>
    <dbReference type="NCBI Taxonomy" id="342808"/>
    <lineage>
        <taxon>Eukaryota</taxon>
        <taxon>Metamonada</taxon>
        <taxon>Preaxostyla</taxon>
        <taxon>Paratrimastigidae</taxon>
        <taxon>Paratrimastix</taxon>
    </lineage>
</organism>
<evidence type="ECO:0000256" key="8">
    <source>
        <dbReference type="ARBA" id="ARBA00045462"/>
    </source>
</evidence>
<evidence type="ECO:0000256" key="6">
    <source>
        <dbReference type="ARBA" id="ARBA00023135"/>
    </source>
</evidence>
<dbReference type="PIRSF" id="PIRSF017029">
    <property type="entry name" value="Signal_recog_particle_SRP9"/>
    <property type="match status" value="1"/>
</dbReference>
<dbReference type="SUPFAM" id="SSF54762">
    <property type="entry name" value="Signal recognition particle alu RNA binding heterodimer, SRP9/14"/>
    <property type="match status" value="1"/>
</dbReference>
<evidence type="ECO:0000313" key="12">
    <source>
        <dbReference type="Proteomes" id="UP001141327"/>
    </source>
</evidence>
<keyword evidence="6 9" id="KW-0733">Signal recognition particle</keyword>
<dbReference type="InterPro" id="IPR008832">
    <property type="entry name" value="SRP9"/>
</dbReference>
<dbReference type="PANTHER" id="PTHR12834">
    <property type="entry name" value="SIGNAL RECOGNITION PARTICLE 9 KDA PROTEIN"/>
    <property type="match status" value="1"/>
</dbReference>
<keyword evidence="12" id="KW-1185">Reference proteome</keyword>
<evidence type="ECO:0000256" key="4">
    <source>
        <dbReference type="ARBA" id="ARBA00022490"/>
    </source>
</evidence>
<evidence type="ECO:0000256" key="5">
    <source>
        <dbReference type="ARBA" id="ARBA00022884"/>
    </source>
</evidence>
<protein>
    <recommendedName>
        <fullName evidence="3 9">Signal recognition particle 9 kDa protein</fullName>
        <shortName evidence="9">SRP9</shortName>
    </recommendedName>
</protein>
<evidence type="ECO:0000313" key="11">
    <source>
        <dbReference type="EMBL" id="KAJ4459664.1"/>
    </source>
</evidence>
<keyword evidence="7 9" id="KW-0687">Ribonucleoprotein</keyword>
<keyword evidence="5 9" id="KW-0694">RNA-binding</keyword>
<dbReference type="Gene3D" id="3.30.720.10">
    <property type="entry name" value="Signal recognition particle alu RNA binding heterodimer, srp9/1"/>
    <property type="match status" value="1"/>
</dbReference>
<feature type="domain" description="SRP9" evidence="10">
    <location>
        <begin position="5"/>
        <end position="66"/>
    </location>
</feature>
<sequence length="77" mass="9006">MVYFENWDEFMDEAEKLVVANPSGTRYVVKYRNKDGKLVLKVTDDQACLKYRTDQLQDVKKIERLTNLFLRVTTGAS</sequence>
<comment type="caution">
    <text evidence="11">The sequence shown here is derived from an EMBL/GenBank/DDBJ whole genome shotgun (WGS) entry which is preliminary data.</text>
</comment>
<gene>
    <name evidence="11" type="ORF">PAPYR_4414</name>
</gene>
<dbReference type="PANTHER" id="PTHR12834:SF12">
    <property type="entry name" value="SIGNAL RECOGNITION PARTICLE 9 KDA PROTEIN"/>
    <property type="match status" value="1"/>
</dbReference>
<evidence type="ECO:0000256" key="3">
    <source>
        <dbReference type="ARBA" id="ARBA00020414"/>
    </source>
</evidence>
<accession>A0ABQ8UQP1</accession>
<dbReference type="InterPro" id="IPR039914">
    <property type="entry name" value="SRP9-like"/>
</dbReference>
<name>A0ABQ8UQP1_9EUKA</name>
<reference evidence="11" key="1">
    <citation type="journal article" date="2022" name="bioRxiv">
        <title>Genomics of Preaxostyla Flagellates Illuminates Evolutionary Transitions and the Path Towards Mitochondrial Loss.</title>
        <authorList>
            <person name="Novak L.V.F."/>
            <person name="Treitli S.C."/>
            <person name="Pyrih J."/>
            <person name="Halakuc P."/>
            <person name="Pipaliya S.V."/>
            <person name="Vacek V."/>
            <person name="Brzon O."/>
            <person name="Soukal P."/>
            <person name="Eme L."/>
            <person name="Dacks J.B."/>
            <person name="Karnkowska A."/>
            <person name="Elias M."/>
            <person name="Hampl V."/>
        </authorList>
    </citation>
    <scope>NUCLEOTIDE SEQUENCE</scope>
    <source>
        <strain evidence="11">RCP-MX</strain>
    </source>
</reference>
<comment type="function">
    <text evidence="8 9">Component of the signal recognition particle (SRP) complex, a ribonucleoprotein complex that mediates the cotranslational targeting of secretory and membrane proteins to the endoplasmic reticulum (ER). SRP9 together with SRP14 and the Alu portion of the SRP RNA, constitutes the elongation arrest domain of SRP. The complex of SRP9 and SRP14 is required for SRP RNA binding.</text>
</comment>
<evidence type="ECO:0000256" key="9">
    <source>
        <dbReference type="PIRNR" id="PIRNR017029"/>
    </source>
</evidence>
<evidence type="ECO:0000256" key="2">
    <source>
        <dbReference type="ARBA" id="ARBA00009193"/>
    </source>
</evidence>
<dbReference type="InterPro" id="IPR009018">
    <property type="entry name" value="Signal_recog_particle_SRP9/14"/>
</dbReference>
<evidence type="ECO:0000259" key="10">
    <source>
        <dbReference type="Pfam" id="PF05486"/>
    </source>
</evidence>
<dbReference type="Pfam" id="PF05486">
    <property type="entry name" value="SRP9-21"/>
    <property type="match status" value="1"/>
</dbReference>